<comment type="similarity">
    <text evidence="2">Belongs to the peptidase A24 family.</text>
</comment>
<protein>
    <submittedName>
        <fullName evidence="10">Leader peptidase (Prepilin peptidase) / N-methyltransferase</fullName>
    </submittedName>
</protein>
<dbReference type="PANTHER" id="PTHR30487:SF0">
    <property type="entry name" value="PREPILIN LEADER PEPTIDASE_N-METHYLTRANSFERASE-RELATED"/>
    <property type="match status" value="1"/>
</dbReference>
<reference evidence="10 11" key="1">
    <citation type="submission" date="2017-07" db="EMBL/GenBank/DDBJ databases">
        <title>Mechanisms for carbon and nitrogen cycling indicate functional differentiation within the Candidate Phyla Radiation.</title>
        <authorList>
            <person name="Danczak R.E."/>
            <person name="Johnston M.D."/>
            <person name="Kenah C."/>
            <person name="Slattery M."/>
            <person name="Wrighton K.C."/>
            <person name="Wilkins M.J."/>
        </authorList>
    </citation>
    <scope>NUCLEOTIDE SEQUENCE [LARGE SCALE GENOMIC DNA]</scope>
    <source>
        <strain evidence="10">Licking1014_85</strain>
    </source>
</reference>
<evidence type="ECO:0000256" key="1">
    <source>
        <dbReference type="ARBA" id="ARBA00004651"/>
    </source>
</evidence>
<keyword evidence="5 7" id="KW-1133">Transmembrane helix</keyword>
<evidence type="ECO:0000256" key="7">
    <source>
        <dbReference type="SAM" id="Phobius"/>
    </source>
</evidence>
<evidence type="ECO:0000313" key="10">
    <source>
        <dbReference type="EMBL" id="TSC92854.1"/>
    </source>
</evidence>
<evidence type="ECO:0000256" key="3">
    <source>
        <dbReference type="ARBA" id="ARBA00022475"/>
    </source>
</evidence>
<evidence type="ECO:0000256" key="6">
    <source>
        <dbReference type="ARBA" id="ARBA00023136"/>
    </source>
</evidence>
<keyword evidence="10" id="KW-0808">Transferase</keyword>
<gene>
    <name evidence="10" type="ORF">CEN91_350</name>
</gene>
<proteinExistence type="inferred from homology"/>
<keyword evidence="3" id="KW-1003">Cell membrane</keyword>
<feature type="transmembrane region" description="Helical" evidence="7">
    <location>
        <begin position="75"/>
        <end position="93"/>
    </location>
</feature>
<feature type="domain" description="Prepilin peptidase A24 N-terminal" evidence="9">
    <location>
        <begin position="14"/>
        <end position="90"/>
    </location>
</feature>
<dbReference type="EMBL" id="VMGI01000043">
    <property type="protein sequence ID" value="TSC92854.1"/>
    <property type="molecule type" value="Genomic_DNA"/>
</dbReference>
<dbReference type="GO" id="GO:0004190">
    <property type="term" value="F:aspartic-type endopeptidase activity"/>
    <property type="evidence" value="ECO:0007669"/>
    <property type="project" value="InterPro"/>
</dbReference>
<feature type="transmembrane region" description="Helical" evidence="7">
    <location>
        <begin position="148"/>
        <end position="167"/>
    </location>
</feature>
<name>A0A554LJ32_9BACT</name>
<dbReference type="InterPro" id="IPR000045">
    <property type="entry name" value="Prepilin_IV_endopep_pep"/>
</dbReference>
<feature type="transmembrane region" description="Helical" evidence="7">
    <location>
        <begin position="125"/>
        <end position="142"/>
    </location>
</feature>
<feature type="transmembrane region" description="Helical" evidence="7">
    <location>
        <begin position="196"/>
        <end position="216"/>
    </location>
</feature>
<dbReference type="Proteomes" id="UP000315589">
    <property type="component" value="Unassembled WGS sequence"/>
</dbReference>
<feature type="transmembrane region" description="Helical" evidence="7">
    <location>
        <begin position="172"/>
        <end position="190"/>
    </location>
</feature>
<evidence type="ECO:0000313" key="11">
    <source>
        <dbReference type="Proteomes" id="UP000315589"/>
    </source>
</evidence>
<dbReference type="InterPro" id="IPR010627">
    <property type="entry name" value="Prepilin_pept_A24_N"/>
</dbReference>
<accession>A0A554LJ32</accession>
<keyword evidence="4 7" id="KW-0812">Transmembrane</keyword>
<feature type="transmembrane region" description="Helical" evidence="7">
    <location>
        <begin position="223"/>
        <end position="240"/>
    </location>
</feature>
<dbReference type="GO" id="GO:0032259">
    <property type="term" value="P:methylation"/>
    <property type="evidence" value="ECO:0007669"/>
    <property type="project" value="UniProtKB-KW"/>
</dbReference>
<comment type="subcellular location">
    <subcellularLocation>
        <location evidence="1">Cell membrane</location>
        <topology evidence="1">Multi-pass membrane protein</topology>
    </subcellularLocation>
</comment>
<dbReference type="InterPro" id="IPR050882">
    <property type="entry name" value="Prepilin_peptidase/N-MTase"/>
</dbReference>
<feature type="transmembrane region" description="Helical" evidence="7">
    <location>
        <begin position="6"/>
        <end position="25"/>
    </location>
</feature>
<keyword evidence="10" id="KW-0489">Methyltransferase</keyword>
<dbReference type="AlphaFoldDB" id="A0A554LJ32"/>
<evidence type="ECO:0000259" key="8">
    <source>
        <dbReference type="Pfam" id="PF01478"/>
    </source>
</evidence>
<feature type="domain" description="Prepilin type IV endopeptidase peptidase" evidence="8">
    <location>
        <begin position="103"/>
        <end position="208"/>
    </location>
</feature>
<evidence type="ECO:0000259" key="9">
    <source>
        <dbReference type="Pfam" id="PF06750"/>
    </source>
</evidence>
<dbReference type="PANTHER" id="PTHR30487">
    <property type="entry name" value="TYPE 4 PREPILIN-LIKE PROTEINS LEADER PEPTIDE-PROCESSING ENZYME"/>
    <property type="match status" value="1"/>
</dbReference>
<evidence type="ECO:0000256" key="2">
    <source>
        <dbReference type="ARBA" id="ARBA00005801"/>
    </source>
</evidence>
<dbReference type="Pfam" id="PF06750">
    <property type="entry name" value="A24_N_bact"/>
    <property type="match status" value="1"/>
</dbReference>
<keyword evidence="6 7" id="KW-0472">Membrane</keyword>
<evidence type="ECO:0000256" key="4">
    <source>
        <dbReference type="ARBA" id="ARBA00022692"/>
    </source>
</evidence>
<dbReference type="GO" id="GO:0006465">
    <property type="term" value="P:signal peptide processing"/>
    <property type="evidence" value="ECO:0007669"/>
    <property type="project" value="TreeGrafter"/>
</dbReference>
<evidence type="ECO:0000256" key="5">
    <source>
        <dbReference type="ARBA" id="ARBA00022989"/>
    </source>
</evidence>
<dbReference type="Gene3D" id="1.20.120.1220">
    <property type="match status" value="1"/>
</dbReference>
<feature type="transmembrane region" description="Helical" evidence="7">
    <location>
        <begin position="99"/>
        <end position="118"/>
    </location>
</feature>
<dbReference type="GO" id="GO:0008168">
    <property type="term" value="F:methyltransferase activity"/>
    <property type="evidence" value="ECO:0007669"/>
    <property type="project" value="UniProtKB-KW"/>
</dbReference>
<dbReference type="GO" id="GO:0005886">
    <property type="term" value="C:plasma membrane"/>
    <property type="evidence" value="ECO:0007669"/>
    <property type="project" value="UniProtKB-SubCell"/>
</dbReference>
<dbReference type="Pfam" id="PF01478">
    <property type="entry name" value="Peptidase_A24"/>
    <property type="match status" value="1"/>
</dbReference>
<sequence>MPEVLILVLIFFACASVASFTYTLAERRAEKRKSKYSACHNCRKHLKWFELIPVISFLIQFGKCRKCKSKIPVRYLIFELMFGAIGVLLWSYNNSILHNTYYIILTTILLYILYFDILTLEISETSLLVLLGLIILGFIIPLDQFDLLDQLSGLLLPAVFLGLLYFFSQKQLLGFGDIELSAILGFWLGFRLSVLMLFLAFILGGIIASILLLIKVKKVTDPVAFAPFLIIASLIAFFWGEKILNYFYL</sequence>
<comment type="caution">
    <text evidence="10">The sequence shown here is derived from an EMBL/GenBank/DDBJ whole genome shotgun (WGS) entry which is preliminary data.</text>
</comment>
<organism evidence="10 11">
    <name type="scientific">Candidatus Berkelbacteria bacterium Licking1014_85</name>
    <dbReference type="NCBI Taxonomy" id="2017148"/>
    <lineage>
        <taxon>Bacteria</taxon>
        <taxon>Candidatus Berkelbacteria</taxon>
    </lineage>
</organism>